<evidence type="ECO:0000313" key="4">
    <source>
        <dbReference type="EMBL" id="KAK3679204.1"/>
    </source>
</evidence>
<dbReference type="AlphaFoldDB" id="A0AAE0WWG2"/>
<evidence type="ECO:0000256" key="2">
    <source>
        <dbReference type="ARBA" id="ARBA00023002"/>
    </source>
</evidence>
<accession>A0AAE0WWG2</accession>
<evidence type="ECO:0000313" key="5">
    <source>
        <dbReference type="Proteomes" id="UP001274830"/>
    </source>
</evidence>
<organism evidence="4 5">
    <name type="scientific">Recurvomyces mirabilis</name>
    <dbReference type="NCBI Taxonomy" id="574656"/>
    <lineage>
        <taxon>Eukaryota</taxon>
        <taxon>Fungi</taxon>
        <taxon>Dikarya</taxon>
        <taxon>Ascomycota</taxon>
        <taxon>Pezizomycotina</taxon>
        <taxon>Dothideomycetes</taxon>
        <taxon>Dothideomycetidae</taxon>
        <taxon>Mycosphaerellales</taxon>
        <taxon>Teratosphaeriaceae</taxon>
        <taxon>Recurvomyces</taxon>
    </lineage>
</organism>
<proteinExistence type="inferred from homology"/>
<dbReference type="PANTHER" id="PTHR43008">
    <property type="entry name" value="BENZIL REDUCTASE"/>
    <property type="match status" value="1"/>
</dbReference>
<dbReference type="EMBL" id="JAUTXT010000002">
    <property type="protein sequence ID" value="KAK3679204.1"/>
    <property type="molecule type" value="Genomic_DNA"/>
</dbReference>
<dbReference type="Pfam" id="PF13561">
    <property type="entry name" value="adh_short_C2"/>
    <property type="match status" value="1"/>
</dbReference>
<keyword evidence="5" id="KW-1185">Reference proteome</keyword>
<gene>
    <name evidence="4" type="ORF">LTR78_000765</name>
</gene>
<comment type="caution">
    <text evidence="4">The sequence shown here is derived from an EMBL/GenBank/DDBJ whole genome shotgun (WGS) entry which is preliminary data.</text>
</comment>
<dbReference type="InterPro" id="IPR002347">
    <property type="entry name" value="SDR_fam"/>
</dbReference>
<feature type="region of interest" description="Disordered" evidence="3">
    <location>
        <begin position="40"/>
        <end position="60"/>
    </location>
</feature>
<reference evidence="4" key="1">
    <citation type="submission" date="2023-07" db="EMBL/GenBank/DDBJ databases">
        <title>Black Yeasts Isolated from many extreme environments.</title>
        <authorList>
            <person name="Coleine C."/>
            <person name="Stajich J.E."/>
            <person name="Selbmann L."/>
        </authorList>
    </citation>
    <scope>NUCLEOTIDE SEQUENCE</scope>
    <source>
        <strain evidence="4">CCFEE 5485</strain>
    </source>
</reference>
<dbReference type="FunFam" id="3.40.50.720:FF:000245">
    <property type="entry name" value="Short chain dehydrogenase, putative"/>
    <property type="match status" value="1"/>
</dbReference>
<sequence>MFSKALLRFPASINPAYKINQSGRLAAPIVPAARYRATATRSFSTTPSANDDTNGNGGLKKRLLQRPSAIAQRLPDPDVEHGPHRLREFELDGRVFIVTGGAQGLGLTLAEALVEAGGHVYCLDRQEKPQQSFYDTQERLAHRYEGTLHYRQVDVQCAKQLDDVVAAIATEHQRLDGLIANAGIQHVCDAIEYKPDDVMKMMAINFGGVFFSAQSCARQMIKYNIPGSMVLIGSMSGLIANRGLRTVVYNASKAAVIQSARSLAMEWGKIVETEDGMKPIRVNTLSPGNIMTPMVQANFDEEPHLKKMWEDGNMLGRLSEMREFRGAALFLLSDASSFMTGGNLVIDGGYTAW</sequence>
<comment type="similarity">
    <text evidence="1">Belongs to the short-chain dehydrogenases/reductases (SDR) family.</text>
</comment>
<dbReference type="PRINTS" id="PR00080">
    <property type="entry name" value="SDRFAMILY"/>
</dbReference>
<dbReference type="PRINTS" id="PR00081">
    <property type="entry name" value="GDHRDH"/>
</dbReference>
<feature type="compositionally biased region" description="Polar residues" evidence="3">
    <location>
        <begin position="40"/>
        <end position="54"/>
    </location>
</feature>
<evidence type="ECO:0008006" key="6">
    <source>
        <dbReference type="Google" id="ProtNLM"/>
    </source>
</evidence>
<protein>
    <recommendedName>
        <fullName evidence="6">D-arabinitol 2-dehydrogenase</fullName>
    </recommendedName>
</protein>
<keyword evidence="2" id="KW-0560">Oxidoreductase</keyword>
<evidence type="ECO:0000256" key="3">
    <source>
        <dbReference type="SAM" id="MobiDB-lite"/>
    </source>
</evidence>
<dbReference type="SUPFAM" id="SSF51735">
    <property type="entry name" value="NAD(P)-binding Rossmann-fold domains"/>
    <property type="match status" value="1"/>
</dbReference>
<name>A0AAE0WWG2_9PEZI</name>
<evidence type="ECO:0000256" key="1">
    <source>
        <dbReference type="ARBA" id="ARBA00006484"/>
    </source>
</evidence>
<dbReference type="GO" id="GO:0016616">
    <property type="term" value="F:oxidoreductase activity, acting on the CH-OH group of donors, NAD or NADP as acceptor"/>
    <property type="evidence" value="ECO:0007669"/>
    <property type="project" value="UniProtKB-ARBA"/>
</dbReference>
<dbReference type="PANTHER" id="PTHR43008:SF10">
    <property type="entry name" value="CHAIN DEHYDROGENASE_OXIDOREDUCTASE, PUTATIVE (AFU_ORTHOLOGUE AFUA_2G15740)-RELATED"/>
    <property type="match status" value="1"/>
</dbReference>
<dbReference type="InterPro" id="IPR036291">
    <property type="entry name" value="NAD(P)-bd_dom_sf"/>
</dbReference>
<dbReference type="Proteomes" id="UP001274830">
    <property type="component" value="Unassembled WGS sequence"/>
</dbReference>
<dbReference type="Gene3D" id="3.40.50.720">
    <property type="entry name" value="NAD(P)-binding Rossmann-like Domain"/>
    <property type="match status" value="1"/>
</dbReference>
<dbReference type="GO" id="GO:0050664">
    <property type="term" value="F:oxidoreductase activity, acting on NAD(P)H, oxygen as acceptor"/>
    <property type="evidence" value="ECO:0007669"/>
    <property type="project" value="TreeGrafter"/>
</dbReference>